<dbReference type="RefSeq" id="XP_013096237.2">
    <property type="nucleotide sequence ID" value="XM_013240783.2"/>
</dbReference>
<name>A0A2C9K385_BIOGL</name>
<dbReference type="KEGG" id="bgt:106079595"/>
<dbReference type="AlphaFoldDB" id="A0A2C9K385"/>
<evidence type="ECO:0000259" key="1">
    <source>
        <dbReference type="Pfam" id="PF12762"/>
    </source>
</evidence>
<dbReference type="InterPro" id="IPR053164">
    <property type="entry name" value="IS1016-like_transposase"/>
</dbReference>
<dbReference type="EnsemblMetazoa" id="BGLB012385-RD">
    <property type="protein sequence ID" value="BGLB012385-PD"/>
    <property type="gene ID" value="BGLB012385"/>
</dbReference>
<proteinExistence type="predicted"/>
<dbReference type="VEuPathDB" id="VectorBase:BGLB012385"/>
<organism evidence="2 3">
    <name type="scientific">Biomphalaria glabrata</name>
    <name type="common">Bloodfluke planorb</name>
    <name type="synonym">Freshwater snail</name>
    <dbReference type="NCBI Taxonomy" id="6526"/>
    <lineage>
        <taxon>Eukaryota</taxon>
        <taxon>Metazoa</taxon>
        <taxon>Spiralia</taxon>
        <taxon>Lophotrochozoa</taxon>
        <taxon>Mollusca</taxon>
        <taxon>Gastropoda</taxon>
        <taxon>Heterobranchia</taxon>
        <taxon>Euthyneura</taxon>
        <taxon>Panpulmonata</taxon>
        <taxon>Hygrophila</taxon>
        <taxon>Lymnaeoidea</taxon>
        <taxon>Planorbidae</taxon>
        <taxon>Biomphalaria</taxon>
    </lineage>
</organism>
<dbReference type="Proteomes" id="UP000076420">
    <property type="component" value="Unassembled WGS sequence"/>
</dbReference>
<reference evidence="2" key="1">
    <citation type="submission" date="2020-05" db="UniProtKB">
        <authorList>
            <consortium name="EnsemblMetazoa"/>
        </authorList>
    </citation>
    <scope>IDENTIFICATION</scope>
    <source>
        <strain evidence="2">BB02</strain>
    </source>
</reference>
<protein>
    <recommendedName>
        <fullName evidence="1">ISXO2-like transposase domain-containing protein</fullName>
    </recommendedName>
</protein>
<gene>
    <name evidence="2" type="primary">106079595</name>
</gene>
<sequence length="321" mass="37173">MTVRPRGRKQIVNLDEIMTDQQIKEERWTLVALSEATNSKENCLIWLAKHRLIKNSCECIKCCQLASFVNFVEGIDGFRWRCRNCNFRKSVRDNSFFGGSHISLVQLLQLIHCWSYDMPLFNIIHETKISKEPVIDWCNSCREECEKYINRHKLSEIGGIDDDEEPIIVEINEAKNIKRKYLTHESRWVFGGIERHSRKGFLIEIPNNTTASLIEAITKHILPGTHIVSRRIAAFANIANIHNGIYSHSVVKPQGNFVDDVVHTTNVEKLWMRAKRLLKRQFGTNNIQFSTCLNEFMFRNSIGDRHIFGAVLIAIAEDYVV</sequence>
<dbReference type="EnsemblMetazoa" id="BGLB012385-RE">
    <property type="protein sequence ID" value="BGLB012385-PE"/>
    <property type="gene ID" value="BGLB012385"/>
</dbReference>
<accession>A0A2C9K385</accession>
<feature type="domain" description="ISXO2-like transposase" evidence="1">
    <location>
        <begin position="158"/>
        <end position="299"/>
    </location>
</feature>
<evidence type="ECO:0000313" key="2">
    <source>
        <dbReference type="EnsemblMetazoa" id="BGLB012385-PB"/>
    </source>
</evidence>
<dbReference type="RefSeq" id="XP_013096238.2">
    <property type="nucleotide sequence ID" value="XM_013240784.2"/>
</dbReference>
<dbReference type="PANTHER" id="PTHR47163:SF2">
    <property type="entry name" value="SI:DKEY-17M8.2"/>
    <property type="match status" value="1"/>
</dbReference>
<dbReference type="OrthoDB" id="6412411at2759"/>
<dbReference type="RefSeq" id="XP_013096236.2">
    <property type="nucleotide sequence ID" value="XM_013240782.2"/>
</dbReference>
<dbReference type="Pfam" id="PF12762">
    <property type="entry name" value="DDE_Tnp_IS1595"/>
    <property type="match status" value="1"/>
</dbReference>
<dbReference type="InterPro" id="IPR024445">
    <property type="entry name" value="Tnp_ISXO2-like"/>
</dbReference>
<dbReference type="PANTHER" id="PTHR47163">
    <property type="entry name" value="DDE_TNP_IS1595 DOMAIN-CONTAINING PROTEIN"/>
    <property type="match status" value="1"/>
</dbReference>
<dbReference type="EnsemblMetazoa" id="BGLB012385-RB">
    <property type="protein sequence ID" value="BGLB012385-PB"/>
    <property type="gene ID" value="BGLB012385"/>
</dbReference>
<evidence type="ECO:0000313" key="3">
    <source>
        <dbReference type="Proteomes" id="UP000076420"/>
    </source>
</evidence>
<dbReference type="EnsemblMetazoa" id="BGLB012385-RC">
    <property type="protein sequence ID" value="BGLB012385-PC"/>
    <property type="gene ID" value="BGLB012385"/>
</dbReference>
<dbReference type="VEuPathDB" id="VectorBase:BGLAX_028513"/>